<dbReference type="GO" id="GO:0045087">
    <property type="term" value="P:innate immune response"/>
    <property type="evidence" value="ECO:0007669"/>
    <property type="project" value="UniProtKB-UniRule"/>
</dbReference>
<evidence type="ECO:0000256" key="6">
    <source>
        <dbReference type="ARBA" id="ARBA00022588"/>
    </source>
</evidence>
<evidence type="ECO:0000256" key="10">
    <source>
        <dbReference type="ARBA" id="ARBA00023180"/>
    </source>
</evidence>
<feature type="domain" description="Lipid-binding serum glycoprotein N-terminal" evidence="15">
    <location>
        <begin position="26"/>
        <end position="248"/>
    </location>
</feature>
<name>A0AA97JDH7_EUBMA</name>
<dbReference type="InterPro" id="IPR017943">
    <property type="entry name" value="Bactericidal_perm-incr_a/b_dom"/>
</dbReference>
<evidence type="ECO:0000256" key="3">
    <source>
        <dbReference type="ARBA" id="ARBA00017827"/>
    </source>
</evidence>
<evidence type="ECO:0000259" key="15">
    <source>
        <dbReference type="SMART" id="SM00328"/>
    </source>
</evidence>
<dbReference type="KEGG" id="emc:129329967"/>
<dbReference type="GO" id="GO:0031663">
    <property type="term" value="P:lipopolysaccharide-mediated signaling pathway"/>
    <property type="evidence" value="ECO:0007669"/>
    <property type="project" value="TreeGrafter"/>
</dbReference>
<evidence type="ECO:0000256" key="14">
    <source>
        <dbReference type="SAM" id="SignalP"/>
    </source>
</evidence>
<evidence type="ECO:0000256" key="12">
    <source>
        <dbReference type="PIRSR" id="PIRSR002417-50"/>
    </source>
</evidence>
<evidence type="ECO:0000256" key="8">
    <source>
        <dbReference type="ARBA" id="ARBA00023022"/>
    </source>
</evidence>
<dbReference type="PANTHER" id="PTHR10504:SF84">
    <property type="entry name" value="BACTERICIDAL PERMEABILITY-INCREASING PROTEIN"/>
    <property type="match status" value="1"/>
</dbReference>
<evidence type="ECO:0000256" key="9">
    <source>
        <dbReference type="ARBA" id="ARBA00023157"/>
    </source>
</evidence>
<evidence type="ECO:0000256" key="11">
    <source>
        <dbReference type="ARBA" id="ARBA00025943"/>
    </source>
</evidence>
<evidence type="ECO:0000256" key="4">
    <source>
        <dbReference type="ARBA" id="ARBA00022525"/>
    </source>
</evidence>
<comment type="subunit">
    <text evidence="11 13">Monomer. Homodimer; disulfide-linked.</text>
</comment>
<evidence type="ECO:0000256" key="7">
    <source>
        <dbReference type="ARBA" id="ARBA00022859"/>
    </source>
</evidence>
<dbReference type="FunFam" id="3.15.10.10:FF:000001">
    <property type="entry name" value="phospholipid transfer protein-like"/>
    <property type="match status" value="1"/>
</dbReference>
<feature type="domain" description="Lipid-binding serum glycoprotein C-terminal" evidence="16">
    <location>
        <begin position="263"/>
        <end position="472"/>
    </location>
</feature>
<sequence>MFWLFALPFLASWVHVGGLSPGLKAQVNQKGLEYGREFGLRMVKSMLKNDTIPDIHGAHDAPLLGKVQFSVTGIQINELQLDDSIISFAKGLGVNLTVQNGGVLLNANWKLRTLFGPDGGTVDITVSALSLSAVLGISKDVKGRPVVWAARCRAGIGDLRVKFHGGNSWFYNRFTSVLEVILQAKLNKQLCFEIKKGTDDFARVLRAMNVSVQINSFAELDYSLVNKPFFGANRCQVDFKGEFFSPGQPRINVFTPSSFLLPKQPDSMLLLGISEFFANSAALLYFRTGALQRNITDEMIPKGFPIRLNTENMGMVIPELEKKFPDMPLEVQVGARKQPEFSFHPDGVHMKIFGSVEVSVILPNASLAPAFLLNIDGNFTGQFFLEPVSSGISIGKLLGTVALKHFQVSQGWSNVGHIEMKFLENALTVAVQVGLLSINKHLKKGIVLPNIHNVSLVNPQIAMYQGLMLVATDLHYQPPAAVLSL</sequence>
<dbReference type="GeneID" id="129329967"/>
<protein>
    <recommendedName>
        <fullName evidence="3 13">Bactericidal permeability-increasing protein</fullName>
        <shortName evidence="13">BPI</shortName>
    </recommendedName>
</protein>
<dbReference type="GO" id="GO:0001530">
    <property type="term" value="F:lipopolysaccharide binding"/>
    <property type="evidence" value="ECO:0007669"/>
    <property type="project" value="TreeGrafter"/>
</dbReference>
<keyword evidence="13 14" id="KW-0732">Signal</keyword>
<evidence type="ECO:0000256" key="5">
    <source>
        <dbReference type="ARBA" id="ARBA00022529"/>
    </source>
</evidence>
<keyword evidence="6 13" id="KW-0399">Innate immunity</keyword>
<gene>
    <name evidence="18" type="primary">LOC129329967</name>
</gene>
<organism evidence="17 18">
    <name type="scientific">Eublepharis macularius</name>
    <name type="common">Leopard gecko</name>
    <name type="synonym">Cyrtodactylus macularius</name>
    <dbReference type="NCBI Taxonomy" id="481883"/>
    <lineage>
        <taxon>Eukaryota</taxon>
        <taxon>Metazoa</taxon>
        <taxon>Chordata</taxon>
        <taxon>Craniata</taxon>
        <taxon>Vertebrata</taxon>
        <taxon>Euteleostomi</taxon>
        <taxon>Lepidosauria</taxon>
        <taxon>Squamata</taxon>
        <taxon>Bifurcata</taxon>
        <taxon>Gekkota</taxon>
        <taxon>Eublepharidae</taxon>
        <taxon>Eublepharinae</taxon>
        <taxon>Eublepharis</taxon>
    </lineage>
</organism>
<keyword evidence="8 13" id="KW-0044">Antibiotic</keyword>
<evidence type="ECO:0000256" key="13">
    <source>
        <dbReference type="RuleBase" id="RU369039"/>
    </source>
</evidence>
<feature type="signal peptide" evidence="14">
    <location>
        <begin position="1"/>
        <end position="18"/>
    </location>
</feature>
<comment type="domain">
    <text evidence="13">The N-terminal region may be exposed to the interior of the granule, whereas the C-terminal portion may be embedded in the membrane. During phagocytosis and degranulation, proteases may be released and activated and cleave BPI at the junction of the N- and C-terminal portions of the molecule, providing controlled release of the N-terminal antibacterial fragment when bacteria are ingested.</text>
</comment>
<keyword evidence="4 13" id="KW-0964">Secreted</keyword>
<comment type="subcellular location">
    <subcellularLocation>
        <location evidence="1 13">Secreted</location>
    </subcellularLocation>
</comment>
<feature type="chain" id="PRO_5041653244" description="Bactericidal permeability-increasing protein" evidence="14">
    <location>
        <begin position="19"/>
        <end position="485"/>
    </location>
</feature>
<evidence type="ECO:0000256" key="1">
    <source>
        <dbReference type="ARBA" id="ARBA00004613"/>
    </source>
</evidence>
<dbReference type="InterPro" id="IPR030675">
    <property type="entry name" value="BPI/LBP"/>
</dbReference>
<dbReference type="Pfam" id="PF02886">
    <property type="entry name" value="LBP_BPI_CETP_C"/>
    <property type="match status" value="1"/>
</dbReference>
<keyword evidence="17" id="KW-1185">Reference proteome</keyword>
<feature type="disulfide bond" evidence="12">
    <location>
        <begin position="152"/>
        <end position="191"/>
    </location>
</feature>
<accession>A0AA97JDH7</accession>
<dbReference type="Proteomes" id="UP001190640">
    <property type="component" value="Chromosome 5"/>
</dbReference>
<dbReference type="InterPro" id="IPR032942">
    <property type="entry name" value="BPI/LBP/Plunc"/>
</dbReference>
<dbReference type="RefSeq" id="XP_054835710.1">
    <property type="nucleotide sequence ID" value="XM_054979735.1"/>
</dbReference>
<dbReference type="Gene3D" id="3.15.20.10">
    <property type="entry name" value="Bactericidal permeability-increasing protein, domain 2"/>
    <property type="match status" value="1"/>
</dbReference>
<dbReference type="Gene3D" id="3.15.10.10">
    <property type="entry name" value="Bactericidal permeability-increasing protein, domain 1"/>
    <property type="match status" value="1"/>
</dbReference>
<dbReference type="PIRSF" id="PIRSF002417">
    <property type="entry name" value="Lipid_binding_protein"/>
    <property type="match status" value="1"/>
</dbReference>
<dbReference type="GO" id="GO:0005615">
    <property type="term" value="C:extracellular space"/>
    <property type="evidence" value="ECO:0007669"/>
    <property type="project" value="UniProtKB-UniRule"/>
</dbReference>
<evidence type="ECO:0000256" key="2">
    <source>
        <dbReference type="ARBA" id="ARBA00007292"/>
    </source>
</evidence>
<comment type="domain">
    <text evidence="13">The N- and C-terminal barrels adopt an identical fold despite having only 13% of conserved residues.</text>
</comment>
<keyword evidence="9 12" id="KW-1015">Disulfide bond</keyword>
<comment type="function">
    <text evidence="13">The cytotoxic action of BPI is limited to many species of Gram-negative bacteria; this specificity may be explained by a strong affinity of the very basic N-terminal half for the negatively charged lipopolysaccharides that are unique to the Gram-negative bacterial outer envelope.</text>
</comment>
<reference evidence="18" key="1">
    <citation type="submission" date="2025-08" db="UniProtKB">
        <authorList>
            <consortium name="RefSeq"/>
        </authorList>
    </citation>
    <scope>IDENTIFICATION</scope>
    <source>
        <tissue evidence="18">Blood</tissue>
    </source>
</reference>
<keyword evidence="5 13" id="KW-0929">Antimicrobial</keyword>
<dbReference type="FunFam" id="3.15.20.10:FF:000001">
    <property type="entry name" value="Phospholipid transfer protein"/>
    <property type="match status" value="1"/>
</dbReference>
<dbReference type="SMART" id="SM00329">
    <property type="entry name" value="BPI2"/>
    <property type="match status" value="1"/>
</dbReference>
<keyword evidence="10 13" id="KW-0325">Glycoprotein</keyword>
<dbReference type="Pfam" id="PF01273">
    <property type="entry name" value="LBP_BPI_CETP"/>
    <property type="match status" value="1"/>
</dbReference>
<dbReference type="GO" id="GO:0050829">
    <property type="term" value="P:defense response to Gram-negative bacterium"/>
    <property type="evidence" value="ECO:0007669"/>
    <property type="project" value="UniProtKB-UniRule"/>
</dbReference>
<dbReference type="AlphaFoldDB" id="A0AA97JDH7"/>
<dbReference type="SMART" id="SM00328">
    <property type="entry name" value="BPI1"/>
    <property type="match status" value="1"/>
</dbReference>
<evidence type="ECO:0000259" key="16">
    <source>
        <dbReference type="SMART" id="SM00329"/>
    </source>
</evidence>
<evidence type="ECO:0000313" key="18">
    <source>
        <dbReference type="RefSeq" id="XP_054835710.1"/>
    </source>
</evidence>
<dbReference type="PANTHER" id="PTHR10504">
    <property type="entry name" value="BACTERICIDAL PERMEABILITY-INCREASING BPI PROTEIN-RELATED"/>
    <property type="match status" value="1"/>
</dbReference>
<keyword evidence="7 13" id="KW-0391">Immunity</keyword>
<comment type="similarity">
    <text evidence="2">Belongs to the BPI/LBP/Plunc superfamily. BPI/LBP family.</text>
</comment>
<evidence type="ECO:0000313" key="17">
    <source>
        <dbReference type="Proteomes" id="UP001190640"/>
    </source>
</evidence>
<dbReference type="InterPro" id="IPR017942">
    <property type="entry name" value="Lipid-bd_serum_glycop_N"/>
</dbReference>
<dbReference type="SUPFAM" id="SSF55394">
    <property type="entry name" value="Bactericidal permeability-increasing protein, BPI"/>
    <property type="match status" value="2"/>
</dbReference>
<proteinExistence type="inferred from homology"/>
<dbReference type="InterPro" id="IPR001124">
    <property type="entry name" value="Lipid-bd_serum_glycop_C"/>
</dbReference>